<protein>
    <submittedName>
        <fullName evidence="2">TAXI family TRAP transporter solute-binding subunit</fullName>
    </submittedName>
</protein>
<dbReference type="InterPro" id="IPR011852">
    <property type="entry name" value="TRAP_TAXI"/>
</dbReference>
<evidence type="ECO:0000313" key="2">
    <source>
        <dbReference type="EMBL" id="TGG92012.1"/>
    </source>
</evidence>
<name>A0A4Z0WBG0_9GAMM</name>
<dbReference type="RefSeq" id="WP_135483941.1">
    <property type="nucleotide sequence ID" value="NZ_SRMF01000006.1"/>
</dbReference>
<keyword evidence="1" id="KW-0732">Signal</keyword>
<evidence type="ECO:0000256" key="1">
    <source>
        <dbReference type="SAM" id="SignalP"/>
    </source>
</evidence>
<reference evidence="2 3" key="1">
    <citation type="submission" date="2019-04" db="EMBL/GenBank/DDBJ databases">
        <title>Natronospirillum operosus gen. nov., sp. nov., a haloalkaliphilic satellite isolated from decaying biomass of laboratory culture of cyanobacterium Geitlerinema sp. and proposal of Natronospirillaceae fam. nov. and Saccharospirillaceae fam. nov.</title>
        <authorList>
            <person name="Kevbrin V."/>
            <person name="Boltyanskaya Y."/>
            <person name="Koziaeva V."/>
            <person name="Grouzdev D.S."/>
            <person name="Park M."/>
            <person name="Cho J."/>
        </authorList>
    </citation>
    <scope>NUCLEOTIDE SEQUENCE [LARGE SCALE GENOMIC DNA]</scope>
    <source>
        <strain evidence="2 3">G-116</strain>
    </source>
</reference>
<dbReference type="OrthoDB" id="9776669at2"/>
<comment type="caution">
    <text evidence="2">The sequence shown here is derived from an EMBL/GenBank/DDBJ whole genome shotgun (WGS) entry which is preliminary data.</text>
</comment>
<dbReference type="PANTHER" id="PTHR42941:SF1">
    <property type="entry name" value="SLL1037 PROTEIN"/>
    <property type="match status" value="1"/>
</dbReference>
<dbReference type="PANTHER" id="PTHR42941">
    <property type="entry name" value="SLL1037 PROTEIN"/>
    <property type="match status" value="1"/>
</dbReference>
<dbReference type="Gene3D" id="3.40.190.10">
    <property type="entry name" value="Periplasmic binding protein-like II"/>
    <property type="match status" value="2"/>
</dbReference>
<dbReference type="NCBIfam" id="TIGR02122">
    <property type="entry name" value="TRAP_TAXI"/>
    <property type="match status" value="1"/>
</dbReference>
<feature type="signal peptide" evidence="1">
    <location>
        <begin position="1"/>
        <end position="29"/>
    </location>
</feature>
<feature type="chain" id="PRO_5021250801" evidence="1">
    <location>
        <begin position="30"/>
        <end position="325"/>
    </location>
</feature>
<dbReference type="Pfam" id="PF16868">
    <property type="entry name" value="NMT1_3"/>
    <property type="match status" value="1"/>
</dbReference>
<dbReference type="SUPFAM" id="SSF53850">
    <property type="entry name" value="Periplasmic binding protein-like II"/>
    <property type="match status" value="1"/>
</dbReference>
<accession>A0A4Z0WBG0</accession>
<gene>
    <name evidence="2" type="ORF">E4656_14110</name>
</gene>
<dbReference type="EMBL" id="SRMF01000006">
    <property type="protein sequence ID" value="TGG92012.1"/>
    <property type="molecule type" value="Genomic_DNA"/>
</dbReference>
<organism evidence="2 3">
    <name type="scientific">Natronospirillum operosum</name>
    <dbReference type="NCBI Taxonomy" id="2759953"/>
    <lineage>
        <taxon>Bacteria</taxon>
        <taxon>Pseudomonadati</taxon>
        <taxon>Pseudomonadota</taxon>
        <taxon>Gammaproteobacteria</taxon>
        <taxon>Oceanospirillales</taxon>
        <taxon>Natronospirillaceae</taxon>
        <taxon>Natronospirillum</taxon>
    </lineage>
</organism>
<sequence>MKHLKKSITAGLATVGLAVSMGVASSAAANEFISIGTGGVTGVYYPAGGAICRLVNANRSEHGIRCGVESTGGSVFNINTIRDGELDFGIVQSDVQYNAINGIVQFEDDAYEDLRAVFALHPEPFTVVARNDAGVSHFDELEGMRVNVGNPGSGQRATLTQLLEYQGKDFGIYSQASDLVASQMSAALCDNQVDAIIYVVGHPSGAIEEATTACESRLIDVTGDAVDGLLSEFPYYARATVPGGMYRGNDEDVSTFGVAATFVASADTPDDVVYEVTKAVFENLESFRELHPALQVLERESMVTEGLSAPLHPGAERYFREAGLM</sequence>
<dbReference type="AlphaFoldDB" id="A0A4Z0WBG0"/>
<evidence type="ECO:0000313" key="3">
    <source>
        <dbReference type="Proteomes" id="UP000297475"/>
    </source>
</evidence>
<dbReference type="CDD" id="cd13568">
    <property type="entry name" value="PBP2_TAXI_TRAP_like_3"/>
    <property type="match status" value="1"/>
</dbReference>
<dbReference type="Proteomes" id="UP000297475">
    <property type="component" value="Unassembled WGS sequence"/>
</dbReference>
<proteinExistence type="predicted"/>
<keyword evidence="3" id="KW-1185">Reference proteome</keyword>